<comment type="caution">
    <text evidence="1">The sequence shown here is derived from an EMBL/GenBank/DDBJ whole genome shotgun (WGS) entry which is preliminary data.</text>
</comment>
<sequence length="110" mass="12853">MIYVINRPELLALEFYKSRPFKGSDKGIRYMIQKDVVEIEPEGEKDQTEEDAPKETKTVLTAFIWPEPFCFEVTPDEQKGSKQFDFSEEGLCEAIAWLNENHDTYAQKKQ</sequence>
<organism evidence="1 2">
    <name type="scientific">Coprococcus eutactus</name>
    <dbReference type="NCBI Taxonomy" id="33043"/>
    <lineage>
        <taxon>Bacteria</taxon>
        <taxon>Bacillati</taxon>
        <taxon>Bacillota</taxon>
        <taxon>Clostridia</taxon>
        <taxon>Lachnospirales</taxon>
        <taxon>Lachnospiraceae</taxon>
        <taxon>Coprococcus</taxon>
    </lineage>
</organism>
<dbReference type="AlphaFoldDB" id="A0AAI9NY28"/>
<protein>
    <recommendedName>
        <fullName evidence="3">GNAT family acetyltransferase</fullName>
    </recommendedName>
</protein>
<reference evidence="1" key="1">
    <citation type="submission" date="2020-06" db="EMBL/GenBank/DDBJ databases">
        <title>Characterization of fructooligosaccharide metabolism and fructooligosaccharide-degrading enzymes in human commensal butyrate producers.</title>
        <authorList>
            <person name="Tanno H."/>
            <person name="Fujii T."/>
            <person name="Hirano K."/>
            <person name="Maeno S."/>
            <person name="Tonozuka T."/>
            <person name="Sakamoto M."/>
            <person name="Ohkuma M."/>
            <person name="Tochio T."/>
            <person name="Endo A."/>
        </authorList>
    </citation>
    <scope>NUCLEOTIDE SEQUENCE</scope>
    <source>
        <strain evidence="1">JCM 31265</strain>
    </source>
</reference>
<dbReference type="EMBL" id="BLYL01000006">
    <property type="protein sequence ID" value="GFO94263.1"/>
    <property type="molecule type" value="Genomic_DNA"/>
</dbReference>
<evidence type="ECO:0008006" key="3">
    <source>
        <dbReference type="Google" id="ProtNLM"/>
    </source>
</evidence>
<proteinExistence type="predicted"/>
<evidence type="ECO:0000313" key="1">
    <source>
        <dbReference type="EMBL" id="GFO94263.1"/>
    </source>
</evidence>
<name>A0AAI9NY28_9FIRM</name>
<gene>
    <name evidence="1" type="ORF">COEU31_13090</name>
</gene>
<dbReference type="Proteomes" id="UP000660047">
    <property type="component" value="Unassembled WGS sequence"/>
</dbReference>
<evidence type="ECO:0000313" key="2">
    <source>
        <dbReference type="Proteomes" id="UP000660047"/>
    </source>
</evidence>
<accession>A0AAI9NY28</accession>